<protein>
    <submittedName>
        <fullName evidence="2">Uncharacterized protein</fullName>
    </submittedName>
</protein>
<evidence type="ECO:0000313" key="3">
    <source>
        <dbReference type="Proteomes" id="UP000334990"/>
    </source>
</evidence>
<name>A0A5M3VWR8_9ACTN</name>
<comment type="caution">
    <text evidence="2">The sequence shown here is derived from an EMBL/GenBank/DDBJ whole genome shotgun (WGS) entry which is preliminary data.</text>
</comment>
<sequence>MVHPLFARLFRFLHPFNDIKPIGVGDLKVVRQWLSVYHPGEISHVHNILKGEARTRDHRRLEKTEDVFSFSDSRTQDVSKDTQSTERYEVKNETENVLKQTLNVTANLTYENKAEYHRERGRGVRVQPGGGGSCLARAELRQGCGGQGGGAGGDPGEHAAEFHQAVGDGGEEPPGLRQQRR</sequence>
<evidence type="ECO:0000256" key="1">
    <source>
        <dbReference type="SAM" id="MobiDB-lite"/>
    </source>
</evidence>
<organism evidence="2 3">
    <name type="scientific">Acrocarpospora corrugata</name>
    <dbReference type="NCBI Taxonomy" id="35763"/>
    <lineage>
        <taxon>Bacteria</taxon>
        <taxon>Bacillati</taxon>
        <taxon>Actinomycetota</taxon>
        <taxon>Actinomycetes</taxon>
        <taxon>Streptosporangiales</taxon>
        <taxon>Streptosporangiaceae</taxon>
        <taxon>Acrocarpospora</taxon>
    </lineage>
</organism>
<dbReference type="AlphaFoldDB" id="A0A5M3VWR8"/>
<feature type="compositionally biased region" description="Gly residues" evidence="1">
    <location>
        <begin position="143"/>
        <end position="154"/>
    </location>
</feature>
<proteinExistence type="predicted"/>
<feature type="region of interest" description="Disordered" evidence="1">
    <location>
        <begin position="143"/>
        <end position="181"/>
    </location>
</feature>
<reference evidence="2 3" key="1">
    <citation type="submission" date="2019-10" db="EMBL/GenBank/DDBJ databases">
        <title>Whole genome shotgun sequence of Acrocarpospora corrugata NBRC 13972.</title>
        <authorList>
            <person name="Ichikawa N."/>
            <person name="Kimura A."/>
            <person name="Kitahashi Y."/>
            <person name="Komaki H."/>
            <person name="Oguchi A."/>
        </authorList>
    </citation>
    <scope>NUCLEOTIDE SEQUENCE [LARGE SCALE GENOMIC DNA]</scope>
    <source>
        <strain evidence="2 3">NBRC 13972</strain>
    </source>
</reference>
<dbReference type="Proteomes" id="UP000334990">
    <property type="component" value="Unassembled WGS sequence"/>
</dbReference>
<accession>A0A5M3VWR8</accession>
<keyword evidence="3" id="KW-1185">Reference proteome</keyword>
<dbReference type="EMBL" id="BLAD01000049">
    <property type="protein sequence ID" value="GES01297.1"/>
    <property type="molecule type" value="Genomic_DNA"/>
</dbReference>
<evidence type="ECO:0000313" key="2">
    <source>
        <dbReference type="EMBL" id="GES01297.1"/>
    </source>
</evidence>
<gene>
    <name evidence="2" type="ORF">Acor_33610</name>
</gene>